<evidence type="ECO:0000256" key="2">
    <source>
        <dbReference type="ARBA" id="ARBA00022692"/>
    </source>
</evidence>
<dbReference type="Pfam" id="PF05105">
    <property type="entry name" value="Phage_holin_4_1"/>
    <property type="match status" value="1"/>
</dbReference>
<evidence type="ECO:0000256" key="6">
    <source>
        <dbReference type="SAM" id="Phobius"/>
    </source>
</evidence>
<gene>
    <name evidence="7" type="ORF">A5869_000031</name>
</gene>
<reference evidence="7 8" key="1">
    <citation type="submission" date="2017-05" db="EMBL/GenBank/DDBJ databases">
        <title>The Genome Sequence of Enterococcus faecium 2D5_DIV0622.</title>
        <authorList>
            <consortium name="The Broad Institute Genomics Platform"/>
            <consortium name="The Broad Institute Genomic Center for Infectious Diseases"/>
            <person name="Earl A."/>
            <person name="Manson A."/>
            <person name="Schwartman J."/>
            <person name="Gilmore M."/>
            <person name="Abouelleil A."/>
            <person name="Cao P."/>
            <person name="Chapman S."/>
            <person name="Cusick C."/>
            <person name="Shea T."/>
            <person name="Young S."/>
            <person name="Neafsey D."/>
            <person name="Nusbaum C."/>
            <person name="Birren B."/>
        </authorList>
    </citation>
    <scope>NUCLEOTIDE SEQUENCE [LARGE SCALE GENOMIC DNA]</scope>
    <source>
        <strain evidence="7 8">2D5_DIV0622</strain>
    </source>
</reference>
<evidence type="ECO:0000313" key="7">
    <source>
        <dbReference type="EMBL" id="OUZ18391.1"/>
    </source>
</evidence>
<evidence type="ECO:0008006" key="9">
    <source>
        <dbReference type="Google" id="ProtNLM"/>
    </source>
</evidence>
<keyword evidence="4 6" id="KW-0472">Membrane</keyword>
<organism evidence="7 8">
    <name type="scientific">Enterococcus cecorum</name>
    <dbReference type="NCBI Taxonomy" id="44008"/>
    <lineage>
        <taxon>Bacteria</taxon>
        <taxon>Bacillati</taxon>
        <taxon>Bacillota</taxon>
        <taxon>Bacilli</taxon>
        <taxon>Lactobacillales</taxon>
        <taxon>Enterococcaceae</taxon>
        <taxon>Enterococcus</taxon>
    </lineage>
</organism>
<feature type="transmembrane region" description="Helical" evidence="6">
    <location>
        <begin position="64"/>
        <end position="93"/>
    </location>
</feature>
<evidence type="ECO:0000256" key="5">
    <source>
        <dbReference type="ARBA" id="ARBA00023600"/>
    </source>
</evidence>
<evidence type="ECO:0000256" key="3">
    <source>
        <dbReference type="ARBA" id="ARBA00022989"/>
    </source>
</evidence>
<dbReference type="RefSeq" id="WP_240184902.1">
    <property type="nucleotide sequence ID" value="NZ_KZ845739.1"/>
</dbReference>
<keyword evidence="3 6" id="KW-1133">Transmembrane helix</keyword>
<accession>A0A200I203</accession>
<name>A0A200I203_9ENTE</name>
<protein>
    <recommendedName>
        <fullName evidence="9">Holin</fullName>
    </recommendedName>
</protein>
<dbReference type="InterPro" id="IPR006480">
    <property type="entry name" value="Phage_holin_4_1"/>
</dbReference>
<evidence type="ECO:0000256" key="4">
    <source>
        <dbReference type="ARBA" id="ARBA00023136"/>
    </source>
</evidence>
<comment type="similarity">
    <text evidence="5">Belongs to the bacteriophage holin family. Cp-1 holin subfamily.</text>
</comment>
<evidence type="ECO:0000256" key="1">
    <source>
        <dbReference type="ARBA" id="ARBA00004141"/>
    </source>
</evidence>
<comment type="caution">
    <text evidence="7">The sequence shown here is derived from an EMBL/GenBank/DDBJ whole genome shotgun (WGS) entry which is preliminary data.</text>
</comment>
<sequence>MINMQIIYWMKQLMADDYGQILVWLIFILLLMGVDVITGLIQAKINRNINSKKIGDGILKKVQILLVLIVIVPLTIVLPNVVSTTVIIGIYLLETYNELVSINENLKHAGIDTNLLGPITKLLRKGDDEK</sequence>
<dbReference type="EMBL" id="NIBL01000001">
    <property type="protein sequence ID" value="OUZ18391.1"/>
    <property type="molecule type" value="Genomic_DNA"/>
</dbReference>
<dbReference type="Proteomes" id="UP000196503">
    <property type="component" value="Unassembled WGS sequence"/>
</dbReference>
<dbReference type="AlphaFoldDB" id="A0A200I203"/>
<feature type="transmembrane region" description="Helical" evidence="6">
    <location>
        <begin position="21"/>
        <end position="43"/>
    </location>
</feature>
<evidence type="ECO:0000313" key="8">
    <source>
        <dbReference type="Proteomes" id="UP000196503"/>
    </source>
</evidence>
<dbReference type="GO" id="GO:0016020">
    <property type="term" value="C:membrane"/>
    <property type="evidence" value="ECO:0007669"/>
    <property type="project" value="UniProtKB-SubCell"/>
</dbReference>
<comment type="subcellular location">
    <subcellularLocation>
        <location evidence="1">Membrane</location>
        <topology evidence="1">Multi-pass membrane protein</topology>
    </subcellularLocation>
</comment>
<proteinExistence type="inferred from homology"/>
<dbReference type="NCBIfam" id="TIGR01593">
    <property type="entry name" value="holin_tox_secr"/>
    <property type="match status" value="1"/>
</dbReference>
<keyword evidence="2 6" id="KW-0812">Transmembrane</keyword>